<keyword evidence="2" id="KW-0472">Membrane</keyword>
<organism evidence="3 4">
    <name type="scientific">Obba rivulosa</name>
    <dbReference type="NCBI Taxonomy" id="1052685"/>
    <lineage>
        <taxon>Eukaryota</taxon>
        <taxon>Fungi</taxon>
        <taxon>Dikarya</taxon>
        <taxon>Basidiomycota</taxon>
        <taxon>Agaricomycotina</taxon>
        <taxon>Agaricomycetes</taxon>
        <taxon>Polyporales</taxon>
        <taxon>Gelatoporiaceae</taxon>
        <taxon>Obba</taxon>
    </lineage>
</organism>
<dbReference type="OrthoDB" id="3365917at2759"/>
<name>A0A8E2DTH8_9APHY</name>
<feature type="transmembrane region" description="Helical" evidence="2">
    <location>
        <begin position="319"/>
        <end position="342"/>
    </location>
</feature>
<feature type="compositionally biased region" description="Low complexity" evidence="1">
    <location>
        <begin position="48"/>
        <end position="62"/>
    </location>
</feature>
<keyword evidence="2" id="KW-1133">Transmembrane helix</keyword>
<dbReference type="EMBL" id="KV722334">
    <property type="protein sequence ID" value="OCH95659.1"/>
    <property type="molecule type" value="Genomic_DNA"/>
</dbReference>
<protein>
    <submittedName>
        <fullName evidence="3">Uncharacterized protein</fullName>
    </submittedName>
</protein>
<dbReference type="AlphaFoldDB" id="A0A8E2DTH8"/>
<evidence type="ECO:0000313" key="3">
    <source>
        <dbReference type="EMBL" id="OCH95659.1"/>
    </source>
</evidence>
<reference evidence="3 4" key="1">
    <citation type="submission" date="2016-07" db="EMBL/GenBank/DDBJ databases">
        <title>Draft genome of the white-rot fungus Obba rivulosa 3A-2.</title>
        <authorList>
            <consortium name="DOE Joint Genome Institute"/>
            <person name="Miettinen O."/>
            <person name="Riley R."/>
            <person name="Acob R."/>
            <person name="Barry K."/>
            <person name="Cullen D."/>
            <person name="De Vries R."/>
            <person name="Hainaut M."/>
            <person name="Hatakka A."/>
            <person name="Henrissat B."/>
            <person name="Hilden K."/>
            <person name="Kuo R."/>
            <person name="Labutti K."/>
            <person name="Lipzen A."/>
            <person name="Makela M.R."/>
            <person name="Sandor L."/>
            <person name="Spatafora J.W."/>
            <person name="Grigoriev I.V."/>
            <person name="Hibbett D.S."/>
        </authorList>
    </citation>
    <scope>NUCLEOTIDE SEQUENCE [LARGE SCALE GENOMIC DNA]</scope>
    <source>
        <strain evidence="3 4">3A-2</strain>
    </source>
</reference>
<sequence length="408" mass="43568">MSLSTFTELWAQLRPRKGGGGGHASSHSSSKGGSSSSKGGSTDEEESSGSSGKSSSSGRSPSVPLTGATGSKKYQYAAYSSGGGSTTTIPAGQPFAGRIQGGGMRTTIYGSRTYGSGYPGATFTYIYIYDPSPPFPYVFWPVSWGPGYGYGPSWWHTTIVCPLLRFTYNFPNDAAPQYGLPSNTSRPGGPMAEATFTSNSTNSTFHILSDNSTVASLITSITLNCTLGPGSSTFPLPYNGTNTSEPVPEQAIQYYRASTVALTLDGYNNTNAFTQGPNATANVLPSWVDNTLLNCLNATIGEAVPLVTVDQPHKTNVSAIVAGVIGGAIGLLVLICILLRCYERGDRYHRVIEKDIEVPRATWRARSNSPTLGDDIKEEEEQSVRDGDPSRKTNSFWSRLNPARLWKR</sequence>
<feature type="region of interest" description="Disordered" evidence="1">
    <location>
        <begin position="367"/>
        <end position="408"/>
    </location>
</feature>
<keyword evidence="2" id="KW-0812">Transmembrane</keyword>
<evidence type="ECO:0000256" key="2">
    <source>
        <dbReference type="SAM" id="Phobius"/>
    </source>
</evidence>
<feature type="compositionally biased region" description="Low complexity" evidence="1">
    <location>
        <begin position="24"/>
        <end position="40"/>
    </location>
</feature>
<feature type="compositionally biased region" description="Basic and acidic residues" evidence="1">
    <location>
        <begin position="382"/>
        <end position="391"/>
    </location>
</feature>
<keyword evidence="4" id="KW-1185">Reference proteome</keyword>
<feature type="region of interest" description="Disordered" evidence="1">
    <location>
        <begin position="1"/>
        <end position="68"/>
    </location>
</feature>
<proteinExistence type="predicted"/>
<accession>A0A8E2DTH8</accession>
<evidence type="ECO:0000256" key="1">
    <source>
        <dbReference type="SAM" id="MobiDB-lite"/>
    </source>
</evidence>
<gene>
    <name evidence="3" type="ORF">OBBRIDRAFT_496265</name>
</gene>
<evidence type="ECO:0000313" key="4">
    <source>
        <dbReference type="Proteomes" id="UP000250043"/>
    </source>
</evidence>
<dbReference type="Proteomes" id="UP000250043">
    <property type="component" value="Unassembled WGS sequence"/>
</dbReference>